<reference evidence="4 5" key="1">
    <citation type="submission" date="2011-08" db="EMBL/GenBank/DDBJ databases">
        <title>The Genome Sequence of Johnsonella ignava ATCC 51276.</title>
        <authorList>
            <consortium name="The Broad Institute Genome Sequencing Platform"/>
            <person name="Earl A."/>
            <person name="Ward D."/>
            <person name="Feldgarden M."/>
            <person name="Gevers D."/>
            <person name="Izard J."/>
            <person name="Blanton J.M."/>
            <person name="Baranova O.V."/>
            <person name="Dewhirst F.E."/>
            <person name="Young S.K."/>
            <person name="Zeng Q."/>
            <person name="Gargeya S."/>
            <person name="Fitzgerald M."/>
            <person name="Haas B."/>
            <person name="Abouelleil A."/>
            <person name="Alvarado L."/>
            <person name="Arachchi H.M."/>
            <person name="Berlin A."/>
            <person name="Brown A."/>
            <person name="Chapman S.B."/>
            <person name="Chen Z."/>
            <person name="Dunbar C."/>
            <person name="Freedman E."/>
            <person name="Gearin G."/>
            <person name="Gellesch M."/>
            <person name="Goldberg J."/>
            <person name="Griggs A."/>
            <person name="Gujja S."/>
            <person name="Heiman D."/>
            <person name="Howarth C."/>
            <person name="Larson L."/>
            <person name="Lui A."/>
            <person name="MacDonald P.J.P."/>
            <person name="Montmayeur A."/>
            <person name="Murphy C."/>
            <person name="Neiman D."/>
            <person name="Pearson M."/>
            <person name="Priest M."/>
            <person name="Roberts A."/>
            <person name="Saif S."/>
            <person name="Shea T."/>
            <person name="Shenoy N."/>
            <person name="Sisk P."/>
            <person name="Stolte C."/>
            <person name="Sykes S."/>
            <person name="Wortman J."/>
            <person name="Nusbaum C."/>
            <person name="Birren B."/>
        </authorList>
    </citation>
    <scope>NUCLEOTIDE SEQUENCE [LARGE SCALE GENOMIC DNA]</scope>
    <source>
        <strain evidence="4 5">ATCC 51276</strain>
    </source>
</reference>
<dbReference type="GO" id="GO:0047975">
    <property type="term" value="F:guanosine phosphorylase activity"/>
    <property type="evidence" value="ECO:0007669"/>
    <property type="project" value="RHEA"/>
</dbReference>
<dbReference type="GO" id="GO:0009032">
    <property type="term" value="F:thymidine phosphorylase activity"/>
    <property type="evidence" value="ECO:0007669"/>
    <property type="project" value="RHEA"/>
</dbReference>
<keyword evidence="2 3" id="KW-0808">Transferase</keyword>
<protein>
    <recommendedName>
        <fullName evidence="3">Pyrimidine/purine nucleoside phosphorylase</fullName>
        <ecNumber evidence="3">2.4.2.1</ecNumber>
        <ecNumber evidence="3">2.4.2.2</ecNumber>
    </recommendedName>
    <alternativeName>
        <fullName evidence="3">Adenosine phosphorylase</fullName>
    </alternativeName>
    <alternativeName>
        <fullName evidence="3">Cytidine phosphorylase</fullName>
    </alternativeName>
    <alternativeName>
        <fullName evidence="3">Guanosine phosphorylase</fullName>
    </alternativeName>
    <alternativeName>
        <fullName evidence="3">Inosine phosphorylase</fullName>
    </alternativeName>
    <alternativeName>
        <fullName evidence="3">Thymidine phosphorylase</fullName>
    </alternativeName>
    <alternativeName>
        <fullName evidence="3">Uridine phosphorylase</fullName>
    </alternativeName>
    <alternativeName>
        <fullName evidence="3">Xanthosine phosphorylase</fullName>
    </alternativeName>
</protein>
<dbReference type="HOGENOM" id="CLU_157874_0_0_9"/>
<comment type="catalytic activity">
    <reaction evidence="3">
        <text>uridine + phosphate = alpha-D-ribose 1-phosphate + uracil</text>
        <dbReference type="Rhea" id="RHEA:24388"/>
        <dbReference type="ChEBI" id="CHEBI:16704"/>
        <dbReference type="ChEBI" id="CHEBI:17568"/>
        <dbReference type="ChEBI" id="CHEBI:43474"/>
        <dbReference type="ChEBI" id="CHEBI:57720"/>
        <dbReference type="EC" id="2.4.2.2"/>
    </reaction>
</comment>
<dbReference type="Proteomes" id="UP000003011">
    <property type="component" value="Unassembled WGS sequence"/>
</dbReference>
<dbReference type="SUPFAM" id="SSF51182">
    <property type="entry name" value="RmlC-like cupins"/>
    <property type="match status" value="1"/>
</dbReference>
<dbReference type="InterPro" id="IPR011051">
    <property type="entry name" value="RmlC_Cupin_sf"/>
</dbReference>
<comment type="function">
    <text evidence="3">Catalyzes the phosphorolysis of diverse nucleosides, yielding D-ribose 1-phosphate and the respective free bases. Can use uridine, adenosine, guanosine, cytidine, thymidine, inosine and xanthosine as substrates. Also catalyzes the reverse reactions.</text>
</comment>
<comment type="catalytic activity">
    <reaction evidence="3">
        <text>adenosine + phosphate = alpha-D-ribose 1-phosphate + adenine</text>
        <dbReference type="Rhea" id="RHEA:27642"/>
        <dbReference type="ChEBI" id="CHEBI:16335"/>
        <dbReference type="ChEBI" id="CHEBI:16708"/>
        <dbReference type="ChEBI" id="CHEBI:43474"/>
        <dbReference type="ChEBI" id="CHEBI:57720"/>
        <dbReference type="EC" id="2.4.2.1"/>
    </reaction>
</comment>
<dbReference type="STRING" id="679200.HMPREF9333_01709"/>
<dbReference type="GO" id="GO:0004850">
    <property type="term" value="F:uridine phosphorylase activity"/>
    <property type="evidence" value="ECO:0007669"/>
    <property type="project" value="RHEA"/>
</dbReference>
<evidence type="ECO:0000256" key="2">
    <source>
        <dbReference type="ARBA" id="ARBA00022679"/>
    </source>
</evidence>
<evidence type="ECO:0000313" key="5">
    <source>
        <dbReference type="Proteomes" id="UP000003011"/>
    </source>
</evidence>
<keyword evidence="5" id="KW-1185">Reference proteome</keyword>
<dbReference type="Pfam" id="PF06865">
    <property type="entry name" value="Ppnp"/>
    <property type="match status" value="1"/>
</dbReference>
<dbReference type="FunFam" id="2.60.120.10:FF:000016">
    <property type="entry name" value="Pyrimidine/purine nucleoside phosphorylase"/>
    <property type="match status" value="1"/>
</dbReference>
<proteinExistence type="inferred from homology"/>
<evidence type="ECO:0000256" key="1">
    <source>
        <dbReference type="ARBA" id="ARBA00022676"/>
    </source>
</evidence>
<dbReference type="OrthoDB" id="9793848at2"/>
<comment type="catalytic activity">
    <reaction evidence="3">
        <text>guanosine + phosphate = alpha-D-ribose 1-phosphate + guanine</text>
        <dbReference type="Rhea" id="RHEA:13233"/>
        <dbReference type="ChEBI" id="CHEBI:16235"/>
        <dbReference type="ChEBI" id="CHEBI:16750"/>
        <dbReference type="ChEBI" id="CHEBI:43474"/>
        <dbReference type="ChEBI" id="CHEBI:57720"/>
        <dbReference type="EC" id="2.4.2.1"/>
    </reaction>
</comment>
<evidence type="ECO:0000313" key="4">
    <source>
        <dbReference type="EMBL" id="EHI55089.1"/>
    </source>
</evidence>
<keyword evidence="1 3" id="KW-0328">Glycosyltransferase</keyword>
<dbReference type="InterPro" id="IPR014710">
    <property type="entry name" value="RmlC-like_jellyroll"/>
</dbReference>
<gene>
    <name evidence="3" type="primary">ppnP</name>
    <name evidence="4" type="ORF">HMPREF9333_01709</name>
</gene>
<accession>G5GJG9</accession>
<dbReference type="AlphaFoldDB" id="G5GJG9"/>
<comment type="catalytic activity">
    <reaction evidence="3">
        <text>inosine + phosphate = alpha-D-ribose 1-phosphate + hypoxanthine</text>
        <dbReference type="Rhea" id="RHEA:27646"/>
        <dbReference type="ChEBI" id="CHEBI:17368"/>
        <dbReference type="ChEBI" id="CHEBI:17596"/>
        <dbReference type="ChEBI" id="CHEBI:43474"/>
        <dbReference type="ChEBI" id="CHEBI:57720"/>
        <dbReference type="EC" id="2.4.2.1"/>
    </reaction>
</comment>
<dbReference type="EC" id="2.4.2.2" evidence="3"/>
<comment type="catalytic activity">
    <reaction evidence="3">
        <text>a purine D-ribonucleoside + phosphate = a purine nucleobase + alpha-D-ribose 1-phosphate</text>
        <dbReference type="Rhea" id="RHEA:19805"/>
        <dbReference type="ChEBI" id="CHEBI:26386"/>
        <dbReference type="ChEBI" id="CHEBI:43474"/>
        <dbReference type="ChEBI" id="CHEBI:57720"/>
        <dbReference type="ChEBI" id="CHEBI:142355"/>
        <dbReference type="EC" id="2.4.2.1"/>
    </reaction>
</comment>
<dbReference type="PANTHER" id="PTHR36540">
    <property type="entry name" value="PYRIMIDINE/PURINE NUCLEOSIDE PHOSPHORYLASE"/>
    <property type="match status" value="1"/>
</dbReference>
<sequence>MIKVNEYFSGNVKSIAVQNSDGEQTVGVMKAGEYKFSTSKKEFMFVASGQMDVKLPGESEFKSFSNHGSFVVEANQSFDVIVKEDTIYICRYE</sequence>
<comment type="catalytic activity">
    <reaction evidence="3">
        <text>cytidine + phosphate = cytosine + alpha-D-ribose 1-phosphate</text>
        <dbReference type="Rhea" id="RHEA:52540"/>
        <dbReference type="ChEBI" id="CHEBI:16040"/>
        <dbReference type="ChEBI" id="CHEBI:17562"/>
        <dbReference type="ChEBI" id="CHEBI:43474"/>
        <dbReference type="ChEBI" id="CHEBI:57720"/>
        <dbReference type="EC" id="2.4.2.2"/>
    </reaction>
</comment>
<dbReference type="RefSeq" id="WP_005541487.1">
    <property type="nucleotide sequence ID" value="NZ_JH378835.1"/>
</dbReference>
<dbReference type="EMBL" id="ACZL01000029">
    <property type="protein sequence ID" value="EHI55089.1"/>
    <property type="molecule type" value="Genomic_DNA"/>
</dbReference>
<dbReference type="HAMAP" id="MF_01537">
    <property type="entry name" value="Nucleos_phosphorylase_PpnP"/>
    <property type="match status" value="1"/>
</dbReference>
<comment type="caution">
    <text evidence="4">The sequence shown here is derived from an EMBL/GenBank/DDBJ whole genome shotgun (WGS) entry which is preliminary data.</text>
</comment>
<comment type="catalytic activity">
    <reaction evidence="3">
        <text>thymidine + phosphate = 2-deoxy-alpha-D-ribose 1-phosphate + thymine</text>
        <dbReference type="Rhea" id="RHEA:16037"/>
        <dbReference type="ChEBI" id="CHEBI:17748"/>
        <dbReference type="ChEBI" id="CHEBI:17821"/>
        <dbReference type="ChEBI" id="CHEBI:43474"/>
        <dbReference type="ChEBI" id="CHEBI:57259"/>
        <dbReference type="EC" id="2.4.2.2"/>
    </reaction>
</comment>
<evidence type="ECO:0000256" key="3">
    <source>
        <dbReference type="HAMAP-Rule" id="MF_01537"/>
    </source>
</evidence>
<dbReference type="GO" id="GO:0004731">
    <property type="term" value="F:purine-nucleoside phosphorylase activity"/>
    <property type="evidence" value="ECO:0007669"/>
    <property type="project" value="UniProtKB-UniRule"/>
</dbReference>
<dbReference type="EC" id="2.4.2.1" evidence="3"/>
<dbReference type="Gene3D" id="2.60.120.10">
    <property type="entry name" value="Jelly Rolls"/>
    <property type="match status" value="1"/>
</dbReference>
<comment type="catalytic activity">
    <reaction evidence="3">
        <text>xanthosine + phosphate = alpha-D-ribose 1-phosphate + xanthine</text>
        <dbReference type="Rhea" id="RHEA:27638"/>
        <dbReference type="ChEBI" id="CHEBI:17712"/>
        <dbReference type="ChEBI" id="CHEBI:18107"/>
        <dbReference type="ChEBI" id="CHEBI:43474"/>
        <dbReference type="ChEBI" id="CHEBI:57720"/>
        <dbReference type="EC" id="2.4.2.1"/>
    </reaction>
</comment>
<name>G5GJG9_9FIRM</name>
<dbReference type="InterPro" id="IPR009664">
    <property type="entry name" value="Ppnp"/>
</dbReference>
<dbReference type="eggNOG" id="COG3123">
    <property type="taxonomic scope" value="Bacteria"/>
</dbReference>
<dbReference type="PANTHER" id="PTHR36540:SF1">
    <property type="entry name" value="PYRIMIDINE_PURINE NUCLEOSIDE PHOSPHORYLASE"/>
    <property type="match status" value="1"/>
</dbReference>
<comment type="similarity">
    <text evidence="3">Belongs to the nucleoside phosphorylase PpnP family.</text>
</comment>
<dbReference type="GO" id="GO:0005829">
    <property type="term" value="C:cytosol"/>
    <property type="evidence" value="ECO:0007669"/>
    <property type="project" value="TreeGrafter"/>
</dbReference>
<organism evidence="4 5">
    <name type="scientific">Johnsonella ignava ATCC 51276</name>
    <dbReference type="NCBI Taxonomy" id="679200"/>
    <lineage>
        <taxon>Bacteria</taxon>
        <taxon>Bacillati</taxon>
        <taxon>Bacillota</taxon>
        <taxon>Clostridia</taxon>
        <taxon>Lachnospirales</taxon>
        <taxon>Lachnospiraceae</taxon>
        <taxon>Johnsonella</taxon>
    </lineage>
</organism>